<dbReference type="Proteomes" id="UP000507470">
    <property type="component" value="Unassembled WGS sequence"/>
</dbReference>
<accession>A0A6J8DNY6</accession>
<evidence type="ECO:0000256" key="1">
    <source>
        <dbReference type="SAM" id="MobiDB-lite"/>
    </source>
</evidence>
<organism evidence="2 3">
    <name type="scientific">Mytilus coruscus</name>
    <name type="common">Sea mussel</name>
    <dbReference type="NCBI Taxonomy" id="42192"/>
    <lineage>
        <taxon>Eukaryota</taxon>
        <taxon>Metazoa</taxon>
        <taxon>Spiralia</taxon>
        <taxon>Lophotrochozoa</taxon>
        <taxon>Mollusca</taxon>
        <taxon>Bivalvia</taxon>
        <taxon>Autobranchia</taxon>
        <taxon>Pteriomorphia</taxon>
        <taxon>Mytilida</taxon>
        <taxon>Mytiloidea</taxon>
        <taxon>Mytilidae</taxon>
        <taxon>Mytilinae</taxon>
        <taxon>Mytilus</taxon>
    </lineage>
</organism>
<keyword evidence="3" id="KW-1185">Reference proteome</keyword>
<reference evidence="2 3" key="1">
    <citation type="submission" date="2020-06" db="EMBL/GenBank/DDBJ databases">
        <authorList>
            <person name="Li R."/>
            <person name="Bekaert M."/>
        </authorList>
    </citation>
    <scope>NUCLEOTIDE SEQUENCE [LARGE SCALE GENOMIC DNA]</scope>
    <source>
        <strain evidence="3">wild</strain>
    </source>
</reference>
<evidence type="ECO:0000313" key="3">
    <source>
        <dbReference type="Proteomes" id="UP000507470"/>
    </source>
</evidence>
<sequence length="318" mass="36381">MEFHPYVPKPKTKSEKSQLRRKKLKREYDEWILGNQLYEKKKASSITLGGVPGVVVEERRLNNLLYELARQRHEYNSKHSYNKKIFLDKQMNKSDELRRALVHEALNRGWSVGERDVSFDDSSEGISVTHGYVPKNSEKGILSKTRVALLDKDKEKSGGGDFQWLTLPPIDDKPNSQGTYIKTVKFDSVLTTSSPRLSAHESYQRSREPTFERFPGLHRERSKSLPTSSLIPWSQMKSTNIQPGKCLPAVSKDSRFKQLESLLYPTYHGSRKLKSVGLPSIVENCNSLNIPAKNNKQSKKDMEKGIREFLVQMGITKA</sequence>
<dbReference type="AlphaFoldDB" id="A0A6J8DNY6"/>
<proteinExistence type="predicted"/>
<protein>
    <submittedName>
        <fullName evidence="2">Uncharacterized protein</fullName>
    </submittedName>
</protein>
<name>A0A6J8DNY6_MYTCO</name>
<dbReference type="EMBL" id="CACVKT020007641">
    <property type="protein sequence ID" value="CAC5409332.1"/>
    <property type="molecule type" value="Genomic_DNA"/>
</dbReference>
<feature type="region of interest" description="Disordered" evidence="1">
    <location>
        <begin position="1"/>
        <end position="22"/>
    </location>
</feature>
<dbReference type="OrthoDB" id="6100877at2759"/>
<gene>
    <name evidence="2" type="ORF">MCOR_42636</name>
</gene>
<evidence type="ECO:0000313" key="2">
    <source>
        <dbReference type="EMBL" id="CAC5409332.1"/>
    </source>
</evidence>